<evidence type="ECO:0000313" key="2">
    <source>
        <dbReference type="EMBL" id="UYF94770.1"/>
    </source>
</evidence>
<accession>A0AA46P577</accession>
<dbReference type="AlphaFoldDB" id="A0AA46P577"/>
<keyword evidence="1" id="KW-1133">Transmembrane helix</keyword>
<protein>
    <submittedName>
        <fullName evidence="2">Uncharacterized protein</fullName>
    </submittedName>
</protein>
<feature type="transmembrane region" description="Helical" evidence="1">
    <location>
        <begin position="54"/>
        <end position="76"/>
    </location>
</feature>
<sequence length="77" mass="8304">MGAVRGLRDDEQMDDEQMIETPVIVGIVSICVGFVLFVLAASGTRGGWNRKLTITLFVLSVLFLTLVPVTGAVFFAT</sequence>
<dbReference type="Proteomes" id="UP001163947">
    <property type="component" value="Chromosome"/>
</dbReference>
<evidence type="ECO:0000256" key="1">
    <source>
        <dbReference type="SAM" id="Phobius"/>
    </source>
</evidence>
<organism evidence="2 3">
    <name type="scientific">Rhodococcus aetherivorans</name>
    <dbReference type="NCBI Taxonomy" id="191292"/>
    <lineage>
        <taxon>Bacteria</taxon>
        <taxon>Bacillati</taxon>
        <taxon>Actinomycetota</taxon>
        <taxon>Actinomycetes</taxon>
        <taxon>Mycobacteriales</taxon>
        <taxon>Nocardiaceae</taxon>
        <taxon>Rhodococcus</taxon>
    </lineage>
</organism>
<keyword evidence="1" id="KW-0812">Transmembrane</keyword>
<dbReference type="EMBL" id="CP106982">
    <property type="protein sequence ID" value="UYF94770.1"/>
    <property type="molecule type" value="Genomic_DNA"/>
</dbReference>
<gene>
    <name evidence="2" type="ORF">OCS65_03060</name>
</gene>
<reference evidence="2" key="1">
    <citation type="submission" date="2022-09" db="EMBL/GenBank/DDBJ databases">
        <title>The genome sequence of Rhodococcus aetherivorans N1.</title>
        <authorList>
            <person name="Jiang W."/>
        </authorList>
    </citation>
    <scope>NUCLEOTIDE SEQUENCE</scope>
    <source>
        <strain evidence="2">N1</strain>
    </source>
</reference>
<evidence type="ECO:0000313" key="3">
    <source>
        <dbReference type="Proteomes" id="UP001163947"/>
    </source>
</evidence>
<feature type="transmembrane region" description="Helical" evidence="1">
    <location>
        <begin position="23"/>
        <end position="42"/>
    </location>
</feature>
<keyword evidence="1" id="KW-0472">Membrane</keyword>
<proteinExistence type="predicted"/>
<name>A0AA46P577_9NOCA</name>